<reference evidence="1" key="2">
    <citation type="submission" date="2015-11" db="EMBL/GenBank/DDBJ databases">
        <authorList>
            <person name="Zhang Y."/>
            <person name="Guo Z."/>
        </authorList>
    </citation>
    <scope>NUCLEOTIDE SEQUENCE</scope>
</reference>
<protein>
    <submittedName>
        <fullName evidence="1">Uncharacterized protein</fullName>
    </submittedName>
</protein>
<sequence length="55" mass="6731">MHWREADPCSTYDVRKQLLQFMSPTLHTNFPLAFKSIYAPSWRLQLKYFMTYQSR</sequence>
<proteinExistence type="predicted"/>
<dbReference type="AlphaFoldDB" id="A0A087W1X0"/>
<evidence type="ECO:0000313" key="2">
    <source>
        <dbReference type="Proteomes" id="UP000017246"/>
    </source>
</evidence>
<dbReference type="Proteomes" id="UP000017246">
    <property type="component" value="Unassembled WGS sequence"/>
</dbReference>
<gene>
    <name evidence="1" type="ORF">EmuJ_000232850</name>
</gene>
<organism evidence="1 2">
    <name type="scientific">Echinococcus multilocularis</name>
    <name type="common">Fox tapeworm</name>
    <dbReference type="NCBI Taxonomy" id="6211"/>
    <lineage>
        <taxon>Eukaryota</taxon>
        <taxon>Metazoa</taxon>
        <taxon>Spiralia</taxon>
        <taxon>Lophotrochozoa</taxon>
        <taxon>Platyhelminthes</taxon>
        <taxon>Cestoda</taxon>
        <taxon>Eucestoda</taxon>
        <taxon>Cyclophyllidea</taxon>
        <taxon>Taeniidae</taxon>
        <taxon>Echinococcus</taxon>
    </lineage>
</organism>
<reference evidence="1" key="1">
    <citation type="journal article" date="2013" name="Nature">
        <title>The genomes of four tapeworm species reveal adaptations to parasitism.</title>
        <authorList>
            <person name="Tsai I.J."/>
            <person name="Zarowiecki M."/>
            <person name="Holroyd N."/>
            <person name="Garciarrubio A."/>
            <person name="Sanchez-Flores A."/>
            <person name="Brooks K.L."/>
            <person name="Tracey A."/>
            <person name="Bobes R.J."/>
            <person name="Fragoso G."/>
            <person name="Sciutto E."/>
            <person name="Aslett M."/>
            <person name="Beasley H."/>
            <person name="Bennett H.M."/>
            <person name="Cai J."/>
            <person name="Camicia F."/>
            <person name="Clark R."/>
            <person name="Cucher M."/>
            <person name="De Silva N."/>
            <person name="Day T.A."/>
            <person name="Deplazes P."/>
            <person name="Estrada K."/>
            <person name="Fernandez C."/>
            <person name="Holland P.W."/>
            <person name="Hou J."/>
            <person name="Hu S."/>
            <person name="Huckvale T."/>
            <person name="Hung S.S."/>
            <person name="Kamenetzky L."/>
            <person name="Keane J.A."/>
            <person name="Kiss F."/>
            <person name="Koziol U."/>
            <person name="Lambert O."/>
            <person name="Liu K."/>
            <person name="Luo X."/>
            <person name="Luo Y."/>
            <person name="Macchiaroli N."/>
            <person name="Nichol S."/>
            <person name="Paps J."/>
            <person name="Parkinson J."/>
            <person name="Pouchkina-Stantcheva N."/>
            <person name="Riddiford N."/>
            <person name="Rosenzvit M."/>
            <person name="Salinas G."/>
            <person name="Wasmuth J.D."/>
            <person name="Zamanian M."/>
            <person name="Zheng Y."/>
            <person name="Cai X."/>
            <person name="Soberon X."/>
            <person name="Olson P.D."/>
            <person name="Laclette J.P."/>
            <person name="Brehm K."/>
            <person name="Berriman M."/>
            <person name="Garciarrubio A."/>
            <person name="Bobes R.J."/>
            <person name="Fragoso G."/>
            <person name="Sanchez-Flores A."/>
            <person name="Estrada K."/>
            <person name="Cevallos M.A."/>
            <person name="Morett E."/>
            <person name="Gonzalez V."/>
            <person name="Portillo T."/>
            <person name="Ochoa-Leyva A."/>
            <person name="Jose M.V."/>
            <person name="Sciutto E."/>
            <person name="Landa A."/>
            <person name="Jimenez L."/>
            <person name="Valdes V."/>
            <person name="Carrero J.C."/>
            <person name="Larralde C."/>
            <person name="Morales-Montor J."/>
            <person name="Limon-Lason J."/>
            <person name="Soberon X."/>
            <person name="Laclette J.P."/>
        </authorList>
    </citation>
    <scope>NUCLEOTIDE SEQUENCE [LARGE SCALE GENOMIC DNA]</scope>
</reference>
<accession>A0A087W1X0</accession>
<evidence type="ECO:0000313" key="1">
    <source>
        <dbReference type="EMBL" id="CDI98474.1"/>
    </source>
</evidence>
<keyword evidence="2" id="KW-1185">Reference proteome</keyword>
<dbReference type="EMBL" id="LN902844">
    <property type="protein sequence ID" value="CDI98474.1"/>
    <property type="molecule type" value="Genomic_DNA"/>
</dbReference>
<name>A0A087W1X0_ECHMU</name>